<dbReference type="SUPFAM" id="SSF56059">
    <property type="entry name" value="Glutathione synthetase ATP-binding domain-like"/>
    <property type="match status" value="1"/>
</dbReference>
<dbReference type="PANTHER" id="PTHR23132">
    <property type="entry name" value="D-ALANINE--D-ALANINE LIGASE"/>
    <property type="match status" value="1"/>
</dbReference>
<reference evidence="3" key="1">
    <citation type="submission" date="2020-11" db="EMBL/GenBank/DDBJ databases">
        <authorList>
            <person name="Tran Van P."/>
        </authorList>
    </citation>
    <scope>NUCLEOTIDE SEQUENCE</scope>
</reference>
<dbReference type="OrthoDB" id="7679175at2759"/>
<dbReference type="InterPro" id="IPR011095">
    <property type="entry name" value="Dala_Dala_lig_C"/>
</dbReference>
<evidence type="ECO:0000313" key="3">
    <source>
        <dbReference type="EMBL" id="CAD7239881.1"/>
    </source>
</evidence>
<keyword evidence="2" id="KW-0436">Ligase</keyword>
<organism evidence="3">
    <name type="scientific">Cyprideis torosa</name>
    <dbReference type="NCBI Taxonomy" id="163714"/>
    <lineage>
        <taxon>Eukaryota</taxon>
        <taxon>Metazoa</taxon>
        <taxon>Ecdysozoa</taxon>
        <taxon>Arthropoda</taxon>
        <taxon>Crustacea</taxon>
        <taxon>Oligostraca</taxon>
        <taxon>Ostracoda</taxon>
        <taxon>Podocopa</taxon>
        <taxon>Podocopida</taxon>
        <taxon>Cytherocopina</taxon>
        <taxon>Cytheroidea</taxon>
        <taxon>Cytherideidae</taxon>
        <taxon>Cyprideis</taxon>
    </lineage>
</organism>
<protein>
    <submittedName>
        <fullName evidence="3">Uncharacterized protein</fullName>
    </submittedName>
</protein>
<name>A0A7R8WX76_9CRUS</name>
<dbReference type="GO" id="GO:0005524">
    <property type="term" value="F:ATP binding"/>
    <property type="evidence" value="ECO:0007669"/>
    <property type="project" value="UniProtKB-UniRule"/>
</dbReference>
<dbReference type="GO" id="GO:0008716">
    <property type="term" value="F:D-alanine-D-alanine ligase activity"/>
    <property type="evidence" value="ECO:0007669"/>
    <property type="project" value="InterPro"/>
</dbReference>
<comment type="similarity">
    <text evidence="1">Belongs to the D-alanine--D-alanine ligase family.</text>
</comment>
<dbReference type="EMBL" id="OB745753">
    <property type="protein sequence ID" value="CAD7239881.1"/>
    <property type="molecule type" value="Genomic_DNA"/>
</dbReference>
<sequence length="172" mass="18421">RLGIRYTGAGVASSELAFDKNDSKRCFLEHEVPTPRSELLDCVDGVKLPAMSVPYVVKPPREGSSVGIQVVKDEAGALAAIKQAAGFSKDLLVEEFVEGRELTVGVLDGEVFPVVEIAPPEGEWYDMASKYPWLSGKEVGSQYTCPADLTDEETAAVQAAAKKAYDALGIEV</sequence>
<dbReference type="PROSITE" id="PS50975">
    <property type="entry name" value="ATP_GRASP"/>
    <property type="match status" value="1"/>
</dbReference>
<feature type="non-terminal residue" evidence="3">
    <location>
        <position position="172"/>
    </location>
</feature>
<dbReference type="Pfam" id="PF07478">
    <property type="entry name" value="Dala_Dala_lig_C"/>
    <property type="match status" value="1"/>
</dbReference>
<proteinExistence type="inferred from homology"/>
<dbReference type="Gene3D" id="3.30.470.20">
    <property type="entry name" value="ATP-grasp fold, B domain"/>
    <property type="match status" value="1"/>
</dbReference>
<evidence type="ECO:0000256" key="1">
    <source>
        <dbReference type="ARBA" id="ARBA00010871"/>
    </source>
</evidence>
<evidence type="ECO:0000256" key="2">
    <source>
        <dbReference type="ARBA" id="ARBA00022598"/>
    </source>
</evidence>
<dbReference type="GO" id="GO:0046872">
    <property type="term" value="F:metal ion binding"/>
    <property type="evidence" value="ECO:0007669"/>
    <property type="project" value="InterPro"/>
</dbReference>
<gene>
    <name evidence="3" type="ORF">CTOB1V02_LOCUS17696</name>
</gene>
<dbReference type="AlphaFoldDB" id="A0A7R8WX76"/>
<dbReference type="PANTHER" id="PTHR23132:SF23">
    <property type="entry name" value="D-ALANINE--D-ALANINE LIGASE B"/>
    <property type="match status" value="1"/>
</dbReference>
<feature type="non-terminal residue" evidence="3">
    <location>
        <position position="1"/>
    </location>
</feature>
<dbReference type="InterPro" id="IPR011761">
    <property type="entry name" value="ATP-grasp"/>
</dbReference>
<accession>A0A7R8WX76</accession>